<evidence type="ECO:0000313" key="17">
    <source>
        <dbReference type="Proteomes" id="UP000265040"/>
    </source>
</evidence>
<feature type="binding site" evidence="12">
    <location>
        <begin position="281"/>
        <end position="288"/>
    </location>
    <ligand>
        <name>ATP</name>
        <dbReference type="ChEBI" id="CHEBI:30616"/>
    </ligand>
</feature>
<dbReference type="InterPro" id="IPR019821">
    <property type="entry name" value="Kinesin_motor_CS"/>
</dbReference>
<dbReference type="GO" id="GO:0007018">
    <property type="term" value="P:microtubule-based movement"/>
    <property type="evidence" value="ECO:0007669"/>
    <property type="project" value="InterPro"/>
</dbReference>
<dbReference type="Gene3D" id="3.40.850.10">
    <property type="entry name" value="Kinesin motor domain"/>
    <property type="match status" value="1"/>
</dbReference>
<dbReference type="InterPro" id="IPR027640">
    <property type="entry name" value="Kinesin-like_fam"/>
</dbReference>
<dbReference type="Pfam" id="PF00225">
    <property type="entry name" value="Kinesin"/>
    <property type="match status" value="1"/>
</dbReference>
<dbReference type="PANTHER" id="PTHR47971">
    <property type="entry name" value="KINESIN-RELATED PROTEIN 6"/>
    <property type="match status" value="1"/>
</dbReference>
<evidence type="ECO:0000256" key="14">
    <source>
        <dbReference type="SAM" id="Coils"/>
    </source>
</evidence>
<keyword evidence="5 12" id="KW-0547">Nucleotide-binding</keyword>
<gene>
    <name evidence="16" type="primary">KIF2A</name>
</gene>
<dbReference type="InterPro" id="IPR027417">
    <property type="entry name" value="P-loop_NTPase"/>
</dbReference>
<keyword evidence="9 12" id="KW-0505">Motor protein</keyword>
<dbReference type="InterPro" id="IPR036961">
    <property type="entry name" value="Kinesin_motor_dom_sf"/>
</dbReference>
<dbReference type="Proteomes" id="UP000265040">
    <property type="component" value="Chromosome 9"/>
</dbReference>
<keyword evidence="10" id="KW-0206">Cytoskeleton</keyword>
<keyword evidence="6" id="KW-0498">Mitosis</keyword>
<dbReference type="CDD" id="cd01367">
    <property type="entry name" value="KISc_KIF2_like"/>
    <property type="match status" value="1"/>
</dbReference>
<evidence type="ECO:0000256" key="5">
    <source>
        <dbReference type="ARBA" id="ARBA00022741"/>
    </source>
</evidence>
<evidence type="ECO:0000256" key="11">
    <source>
        <dbReference type="ARBA" id="ARBA00023306"/>
    </source>
</evidence>
<evidence type="ECO:0000313" key="16">
    <source>
        <dbReference type="Ensembl" id="ENSATEP00000071761.2"/>
    </source>
</evidence>
<evidence type="ECO:0000256" key="3">
    <source>
        <dbReference type="ARBA" id="ARBA00022618"/>
    </source>
</evidence>
<reference evidence="16" key="3">
    <citation type="submission" date="2025-09" db="UniProtKB">
        <authorList>
            <consortium name="Ensembl"/>
        </authorList>
    </citation>
    <scope>IDENTIFICATION</scope>
</reference>
<dbReference type="GO" id="GO:0005524">
    <property type="term" value="F:ATP binding"/>
    <property type="evidence" value="ECO:0007669"/>
    <property type="project" value="UniProtKB-UniRule"/>
</dbReference>
<evidence type="ECO:0000256" key="2">
    <source>
        <dbReference type="ARBA" id="ARBA00022490"/>
    </source>
</evidence>
<evidence type="ECO:0000256" key="12">
    <source>
        <dbReference type="PROSITE-ProRule" id="PRU00283"/>
    </source>
</evidence>
<proteinExistence type="inferred from homology"/>
<dbReference type="GO" id="GO:0005874">
    <property type="term" value="C:microtubule"/>
    <property type="evidence" value="ECO:0007669"/>
    <property type="project" value="UniProtKB-KW"/>
</dbReference>
<dbReference type="PROSITE" id="PS00411">
    <property type="entry name" value="KINESIN_MOTOR_1"/>
    <property type="match status" value="1"/>
</dbReference>
<reference evidence="16" key="1">
    <citation type="submission" date="2021-04" db="EMBL/GenBank/DDBJ databases">
        <authorList>
            <consortium name="Wellcome Sanger Institute Data Sharing"/>
        </authorList>
    </citation>
    <scope>NUCLEOTIDE SEQUENCE [LARGE SCALE GENOMIC DNA]</scope>
</reference>
<keyword evidence="2" id="KW-0963">Cytoplasm</keyword>
<dbReference type="GO" id="GO:0003777">
    <property type="term" value="F:microtubule motor activity"/>
    <property type="evidence" value="ECO:0007669"/>
    <property type="project" value="InterPro"/>
</dbReference>
<evidence type="ECO:0000256" key="8">
    <source>
        <dbReference type="ARBA" id="ARBA00023054"/>
    </source>
</evidence>
<organism evidence="16 17">
    <name type="scientific">Anabas testudineus</name>
    <name type="common">Climbing perch</name>
    <name type="synonym">Anthias testudineus</name>
    <dbReference type="NCBI Taxonomy" id="64144"/>
    <lineage>
        <taxon>Eukaryota</taxon>
        <taxon>Metazoa</taxon>
        <taxon>Chordata</taxon>
        <taxon>Craniata</taxon>
        <taxon>Vertebrata</taxon>
        <taxon>Euteleostomi</taxon>
        <taxon>Actinopterygii</taxon>
        <taxon>Neopterygii</taxon>
        <taxon>Teleostei</taxon>
        <taxon>Neoteleostei</taxon>
        <taxon>Acanthomorphata</taxon>
        <taxon>Anabantaria</taxon>
        <taxon>Anabantiformes</taxon>
        <taxon>Anabantoidei</taxon>
        <taxon>Anabantidae</taxon>
        <taxon>Anabas</taxon>
    </lineage>
</organism>
<reference evidence="16" key="2">
    <citation type="submission" date="2025-08" db="UniProtKB">
        <authorList>
            <consortium name="Ensembl"/>
        </authorList>
    </citation>
    <scope>IDENTIFICATION</scope>
</reference>
<dbReference type="InterPro" id="IPR054473">
    <property type="entry name" value="KIF2A-like_N"/>
</dbReference>
<dbReference type="InterPro" id="IPR001752">
    <property type="entry name" value="Kinesin_motor_dom"/>
</dbReference>
<keyword evidence="3" id="KW-0132">Cell division</keyword>
<comment type="similarity">
    <text evidence="12 13">Belongs to the TRAFAC class myosin-kinesin ATPase superfamily. Kinesin family.</text>
</comment>
<dbReference type="GeneTree" id="ENSGT00940000155570"/>
<comment type="subcellular location">
    <subcellularLocation>
        <location evidence="1">Cytoplasm</location>
        <location evidence="1">Cytoskeleton</location>
    </subcellularLocation>
</comment>
<dbReference type="PRINTS" id="PR00380">
    <property type="entry name" value="KINESINHEAVY"/>
</dbReference>
<evidence type="ECO:0000256" key="9">
    <source>
        <dbReference type="ARBA" id="ARBA00023175"/>
    </source>
</evidence>
<name>A0A7N6FM78_ANATE</name>
<dbReference type="SMART" id="SM00129">
    <property type="entry name" value="KISc"/>
    <property type="match status" value="1"/>
</dbReference>
<evidence type="ECO:0000259" key="15">
    <source>
        <dbReference type="PROSITE" id="PS50067"/>
    </source>
</evidence>
<evidence type="ECO:0000256" key="13">
    <source>
        <dbReference type="RuleBase" id="RU000394"/>
    </source>
</evidence>
<dbReference type="GO" id="GO:0008017">
    <property type="term" value="F:microtubule binding"/>
    <property type="evidence" value="ECO:0007669"/>
    <property type="project" value="InterPro"/>
</dbReference>
<dbReference type="AlphaFoldDB" id="A0A7N6FM78"/>
<evidence type="ECO:0000256" key="10">
    <source>
        <dbReference type="ARBA" id="ARBA00023212"/>
    </source>
</evidence>
<sequence length="673" mass="76572">MASGFGKIVVGTYVEIKRSDGRIHQAMVTSLNEDNESVTVEWIENGDTKGKEIDLESIFALNPDVAPDEEIAPSPETPPPPTPTNVKVNKIAKVSTGVLYYLATDGVGHSAITVSLVFMSARRKSNCVKEVEKLQEKRERRRLQQQELREKRAQEVDTTIPNYEIMYMIRDFRASLDYRPLTTADLIEEHRICVCVRKRPLNKKELTMKDLDVITIPSKDVVMVHEPKQKVDLTRYLENQTFRFDYAFDDSTTNEMVYRFTARPLVETIFERGMATCFAYGQTGSGKTHTMGGDFSGKNQDCSKGVYALAARDVFLMLKKPNYKKLDLQVYATFFEIYSGKVFDLLNRKAKLRVLEDGKQQVQVVGLQEKEVKCTEDVLKLIEVGNSCRTSGQTSANAHSSRSHAVFQIILRRKGKMHGKFSLIDLAGNERGADTSSADRQTRLEGAEINKSLLALKECIRALGRNKPHTPFRASKLTQVLRDSFIGENSRTCMIATISPGMTSCENTLNTLRYANRVKELTVDPNQVMEGGRPNILPGNQLDLLDEEWLSMSPQRDDLKLLCEQNEEEVSPQLFTFHEAVSQLVEMEEQVLEDHRAVFQESIRWLEDEKVLLEMTEEVDYDVESYATQLEQILDQKIEILTELRDKVKSFRSALQEEEQASKQINPKRPRAL</sequence>
<protein>
    <recommendedName>
        <fullName evidence="13">Kinesin-like protein</fullName>
    </recommendedName>
</protein>
<dbReference type="Pfam" id="PF22923">
    <property type="entry name" value="KIF2A-like_1st"/>
    <property type="match status" value="1"/>
</dbReference>
<dbReference type="GO" id="GO:0007019">
    <property type="term" value="P:microtubule depolymerization"/>
    <property type="evidence" value="ECO:0007669"/>
    <property type="project" value="TreeGrafter"/>
</dbReference>
<keyword evidence="7 12" id="KW-0067">ATP-binding</keyword>
<evidence type="ECO:0000256" key="6">
    <source>
        <dbReference type="ARBA" id="ARBA00022776"/>
    </source>
</evidence>
<evidence type="ECO:0000256" key="7">
    <source>
        <dbReference type="ARBA" id="ARBA00022840"/>
    </source>
</evidence>
<keyword evidence="8 14" id="KW-0175">Coiled coil</keyword>
<dbReference type="PROSITE" id="PS50067">
    <property type="entry name" value="KINESIN_MOTOR_2"/>
    <property type="match status" value="1"/>
</dbReference>
<feature type="coiled-coil region" evidence="14">
    <location>
        <begin position="627"/>
        <end position="661"/>
    </location>
</feature>
<evidence type="ECO:0000256" key="1">
    <source>
        <dbReference type="ARBA" id="ARBA00004245"/>
    </source>
</evidence>
<dbReference type="SUPFAM" id="SSF52540">
    <property type="entry name" value="P-loop containing nucleoside triphosphate hydrolases"/>
    <property type="match status" value="1"/>
</dbReference>
<dbReference type="FunFam" id="3.40.850.10:FF:000006">
    <property type="entry name" value="Kinesin-like protein"/>
    <property type="match status" value="1"/>
</dbReference>
<feature type="domain" description="Kinesin motor" evidence="15">
    <location>
        <begin position="191"/>
        <end position="521"/>
    </location>
</feature>
<dbReference type="PANTHER" id="PTHR47971:SF8">
    <property type="entry name" value="KINESIN-LIKE PROTEIN"/>
    <property type="match status" value="1"/>
</dbReference>
<keyword evidence="11" id="KW-0131">Cell cycle</keyword>
<keyword evidence="17" id="KW-1185">Reference proteome</keyword>
<dbReference type="Ensembl" id="ENSATET00000063902.2">
    <property type="protein sequence ID" value="ENSATEP00000071761.2"/>
    <property type="gene ID" value="ENSATEG00000004958.3"/>
</dbReference>
<dbReference type="GO" id="GO:0051301">
    <property type="term" value="P:cell division"/>
    <property type="evidence" value="ECO:0007669"/>
    <property type="project" value="UniProtKB-KW"/>
</dbReference>
<accession>A0A7N6FM78</accession>
<keyword evidence="4 13" id="KW-0493">Microtubule</keyword>
<evidence type="ECO:0000256" key="4">
    <source>
        <dbReference type="ARBA" id="ARBA00022701"/>
    </source>
</evidence>